<dbReference type="RefSeq" id="WP_105864542.1">
    <property type="nucleotide sequence ID" value="NZ_PUEJ01000010.1"/>
</dbReference>
<dbReference type="Pfam" id="PF09917">
    <property type="entry name" value="DUF2147"/>
    <property type="match status" value="1"/>
</dbReference>
<evidence type="ECO:0000259" key="2">
    <source>
        <dbReference type="Pfam" id="PF09917"/>
    </source>
</evidence>
<dbReference type="PANTHER" id="PTHR36919:SF2">
    <property type="entry name" value="BLL6627 PROTEIN"/>
    <property type="match status" value="1"/>
</dbReference>
<protein>
    <submittedName>
        <fullName evidence="3">DUF2147 domain-containing protein</fullName>
    </submittedName>
</protein>
<accession>A0A2S9Q6I4</accession>
<proteinExistence type="predicted"/>
<comment type="caution">
    <text evidence="3">The sequence shown here is derived from an EMBL/GenBank/DDBJ whole genome shotgun (WGS) entry which is preliminary data.</text>
</comment>
<feature type="domain" description="DUF2147" evidence="2">
    <location>
        <begin position="29"/>
        <end position="124"/>
    </location>
</feature>
<dbReference type="PANTHER" id="PTHR36919">
    <property type="entry name" value="BLR1215 PROTEIN"/>
    <property type="match status" value="1"/>
</dbReference>
<evidence type="ECO:0000256" key="1">
    <source>
        <dbReference type="SAM" id="SignalP"/>
    </source>
</evidence>
<keyword evidence="1" id="KW-0732">Signal</keyword>
<reference evidence="3 4" key="1">
    <citation type="submission" date="2018-02" db="EMBL/GenBank/DDBJ databases">
        <title>Whole genome sequencing of endophytic bacterium.</title>
        <authorList>
            <person name="Eedara R."/>
            <person name="Podile A.R."/>
        </authorList>
    </citation>
    <scope>NUCLEOTIDE SEQUENCE [LARGE SCALE GENOMIC DNA]</scope>
    <source>
        <strain evidence="3 4">RP1T</strain>
    </source>
</reference>
<gene>
    <name evidence="3" type="ORF">C5L14_23655</name>
</gene>
<organism evidence="3 4">
    <name type="scientific">Labrys okinawensis</name>
    <dbReference type="NCBI Taxonomy" id="346911"/>
    <lineage>
        <taxon>Bacteria</taxon>
        <taxon>Pseudomonadati</taxon>
        <taxon>Pseudomonadota</taxon>
        <taxon>Alphaproteobacteria</taxon>
        <taxon>Hyphomicrobiales</taxon>
        <taxon>Xanthobacteraceae</taxon>
        <taxon>Labrys</taxon>
    </lineage>
</organism>
<feature type="chain" id="PRO_5015754390" evidence="1">
    <location>
        <begin position="25"/>
        <end position="125"/>
    </location>
</feature>
<name>A0A2S9Q6I4_9HYPH</name>
<dbReference type="Gene3D" id="2.40.128.520">
    <property type="match status" value="1"/>
</dbReference>
<dbReference type="Proteomes" id="UP000237682">
    <property type="component" value="Unassembled WGS sequence"/>
</dbReference>
<dbReference type="AlphaFoldDB" id="A0A2S9Q6I4"/>
<evidence type="ECO:0000313" key="3">
    <source>
        <dbReference type="EMBL" id="PRH84956.1"/>
    </source>
</evidence>
<dbReference type="InterPro" id="IPR019223">
    <property type="entry name" value="DUF2147"/>
</dbReference>
<feature type="signal peptide" evidence="1">
    <location>
        <begin position="1"/>
        <end position="24"/>
    </location>
</feature>
<evidence type="ECO:0000313" key="4">
    <source>
        <dbReference type="Proteomes" id="UP000237682"/>
    </source>
</evidence>
<sequence>MKLKLSQIVIATISTIVLAGAAQAGDASGTWLRENGESKVKIAPCGEALCGSVVWVKDPKHQGNVGKRVFYDMAPSGDDKWKGKAFNPEDGKTYTGTMTLSGNRLTTAGCVLGGLICRSVSWSRQ</sequence>
<keyword evidence="4" id="KW-1185">Reference proteome</keyword>
<dbReference type="EMBL" id="PUEJ01000010">
    <property type="protein sequence ID" value="PRH84956.1"/>
    <property type="molecule type" value="Genomic_DNA"/>
</dbReference>
<dbReference type="OrthoDB" id="9811671at2"/>